<dbReference type="InterPro" id="IPR012435">
    <property type="entry name" value="TMEM144"/>
</dbReference>
<reference evidence="7 8" key="1">
    <citation type="submission" date="2019-10" db="EMBL/GenBank/DDBJ databases">
        <title>Assembly and Annotation for the nematode Trichostrongylus colubriformis.</title>
        <authorList>
            <person name="Martin J."/>
        </authorList>
    </citation>
    <scope>NUCLEOTIDE SEQUENCE [LARGE SCALE GENOMIC DNA]</scope>
    <source>
        <strain evidence="7">G859</strain>
        <tissue evidence="7">Whole worm</tissue>
    </source>
</reference>
<dbReference type="SUPFAM" id="SSF103481">
    <property type="entry name" value="Multidrug resistance efflux transporter EmrE"/>
    <property type="match status" value="1"/>
</dbReference>
<sequence length="100" mass="11135">MSYFRRNRPFINPELTAPSLLSGLIYGTATCFFFSANQHLDPIVAYPILAKAPGIVCAMWAILLFKEIKGRWDLLHLTAGILVTLIGITLITISKTNLWA</sequence>
<keyword evidence="8" id="KW-1185">Reference proteome</keyword>
<evidence type="ECO:0000256" key="3">
    <source>
        <dbReference type="ARBA" id="ARBA00022692"/>
    </source>
</evidence>
<protein>
    <submittedName>
        <fullName evidence="7">Uncharacterized protein</fullName>
    </submittedName>
</protein>
<dbReference type="GO" id="GO:0015144">
    <property type="term" value="F:carbohydrate transmembrane transporter activity"/>
    <property type="evidence" value="ECO:0007669"/>
    <property type="project" value="InterPro"/>
</dbReference>
<dbReference type="PANTHER" id="PTHR16119">
    <property type="entry name" value="TRANSMEMBRANE PROTEIN 144"/>
    <property type="match status" value="1"/>
</dbReference>
<comment type="similarity">
    <text evidence="2">Belongs to the TMEM144 family.</text>
</comment>
<dbReference type="Gene3D" id="1.10.3730.20">
    <property type="match status" value="1"/>
</dbReference>
<dbReference type="AlphaFoldDB" id="A0AAN8IRV5"/>
<comment type="caution">
    <text evidence="7">The sequence shown here is derived from an EMBL/GenBank/DDBJ whole genome shotgun (WGS) entry which is preliminary data.</text>
</comment>
<evidence type="ECO:0000313" key="7">
    <source>
        <dbReference type="EMBL" id="KAK5983656.1"/>
    </source>
</evidence>
<comment type="subcellular location">
    <subcellularLocation>
        <location evidence="1">Membrane</location>
        <topology evidence="1">Multi-pass membrane protein</topology>
    </subcellularLocation>
</comment>
<keyword evidence="5 6" id="KW-0472">Membrane</keyword>
<name>A0AAN8IRV5_TRICO</name>
<evidence type="ECO:0000256" key="2">
    <source>
        <dbReference type="ARBA" id="ARBA00005731"/>
    </source>
</evidence>
<feature type="transmembrane region" description="Helical" evidence="6">
    <location>
        <begin position="20"/>
        <end position="37"/>
    </location>
</feature>
<proteinExistence type="inferred from homology"/>
<keyword evidence="4 6" id="KW-1133">Transmembrane helix</keyword>
<dbReference type="Pfam" id="PF07857">
    <property type="entry name" value="TMEM144"/>
    <property type="match status" value="1"/>
</dbReference>
<evidence type="ECO:0000256" key="4">
    <source>
        <dbReference type="ARBA" id="ARBA00022989"/>
    </source>
</evidence>
<feature type="transmembrane region" description="Helical" evidence="6">
    <location>
        <begin position="43"/>
        <end position="65"/>
    </location>
</feature>
<evidence type="ECO:0000256" key="1">
    <source>
        <dbReference type="ARBA" id="ARBA00004141"/>
    </source>
</evidence>
<keyword evidence="3 6" id="KW-0812">Transmembrane</keyword>
<dbReference type="PANTHER" id="PTHR16119:SF13">
    <property type="entry name" value="TRANSMEMBRANE PROTEIN 144 HOMOLOG"/>
    <property type="match status" value="1"/>
</dbReference>
<evidence type="ECO:0000256" key="6">
    <source>
        <dbReference type="SAM" id="Phobius"/>
    </source>
</evidence>
<evidence type="ECO:0000313" key="8">
    <source>
        <dbReference type="Proteomes" id="UP001331761"/>
    </source>
</evidence>
<feature type="transmembrane region" description="Helical" evidence="6">
    <location>
        <begin position="74"/>
        <end position="93"/>
    </location>
</feature>
<gene>
    <name evidence="7" type="ORF">GCK32_013729</name>
</gene>
<evidence type="ECO:0000256" key="5">
    <source>
        <dbReference type="ARBA" id="ARBA00023136"/>
    </source>
</evidence>
<organism evidence="7 8">
    <name type="scientific">Trichostrongylus colubriformis</name>
    <name type="common">Black scour worm</name>
    <dbReference type="NCBI Taxonomy" id="6319"/>
    <lineage>
        <taxon>Eukaryota</taxon>
        <taxon>Metazoa</taxon>
        <taxon>Ecdysozoa</taxon>
        <taxon>Nematoda</taxon>
        <taxon>Chromadorea</taxon>
        <taxon>Rhabditida</taxon>
        <taxon>Rhabditina</taxon>
        <taxon>Rhabditomorpha</taxon>
        <taxon>Strongyloidea</taxon>
        <taxon>Trichostrongylidae</taxon>
        <taxon>Trichostrongylus</taxon>
    </lineage>
</organism>
<dbReference type="InterPro" id="IPR010651">
    <property type="entry name" value="Sugar_transport"/>
</dbReference>
<dbReference type="Proteomes" id="UP001331761">
    <property type="component" value="Unassembled WGS sequence"/>
</dbReference>
<dbReference type="InterPro" id="IPR037185">
    <property type="entry name" value="EmrE-like"/>
</dbReference>
<dbReference type="GO" id="GO:0016020">
    <property type="term" value="C:membrane"/>
    <property type="evidence" value="ECO:0007669"/>
    <property type="project" value="UniProtKB-SubCell"/>
</dbReference>
<dbReference type="EMBL" id="WIXE01003761">
    <property type="protein sequence ID" value="KAK5983656.1"/>
    <property type="molecule type" value="Genomic_DNA"/>
</dbReference>
<accession>A0AAN8IRV5</accession>